<keyword evidence="4" id="KW-0862">Zinc</keyword>
<keyword evidence="6" id="KW-1133">Transmembrane helix</keyword>
<keyword evidence="6" id="KW-0812">Transmembrane</keyword>
<dbReference type="GO" id="GO:0016702">
    <property type="term" value="F:oxidoreductase activity, acting on single donors with incorporation of molecular oxygen, incorporation of two atoms of oxygen"/>
    <property type="evidence" value="ECO:0007669"/>
    <property type="project" value="UniProtKB-ARBA"/>
</dbReference>
<keyword evidence="6" id="KW-0472">Membrane</keyword>
<dbReference type="SUPFAM" id="SSF53213">
    <property type="entry name" value="LigB-like"/>
    <property type="match status" value="1"/>
</dbReference>
<dbReference type="Pfam" id="PF02900">
    <property type="entry name" value="LigB"/>
    <property type="match status" value="1"/>
</dbReference>
<feature type="transmembrane region" description="Helical" evidence="6">
    <location>
        <begin position="7"/>
        <end position="25"/>
    </location>
</feature>
<dbReference type="PANTHER" id="PTHR30096">
    <property type="entry name" value="4,5-DOPA DIOXYGENASE EXTRADIOL-LIKE PROTEIN"/>
    <property type="match status" value="1"/>
</dbReference>
<accession>A0A9W8G3S0</accession>
<evidence type="ECO:0000313" key="9">
    <source>
        <dbReference type="Proteomes" id="UP001151518"/>
    </source>
</evidence>
<dbReference type="EMBL" id="JANBTW010000130">
    <property type="protein sequence ID" value="KAJ2670198.1"/>
    <property type="molecule type" value="Genomic_DNA"/>
</dbReference>
<dbReference type="GO" id="GO:0008198">
    <property type="term" value="F:ferrous iron binding"/>
    <property type="evidence" value="ECO:0007669"/>
    <property type="project" value="InterPro"/>
</dbReference>
<comment type="cofactor">
    <cofactor evidence="1">
        <name>Zn(2+)</name>
        <dbReference type="ChEBI" id="CHEBI:29105"/>
    </cofactor>
</comment>
<dbReference type="OrthoDB" id="7396853at2759"/>
<dbReference type="PANTHER" id="PTHR30096:SF0">
    <property type="entry name" value="4,5-DOPA DIOXYGENASE EXTRADIOL-LIKE PROTEIN"/>
    <property type="match status" value="1"/>
</dbReference>
<comment type="caution">
    <text evidence="8">The sequence shown here is derived from an EMBL/GenBank/DDBJ whole genome shotgun (WGS) entry which is preliminary data.</text>
</comment>
<evidence type="ECO:0000256" key="3">
    <source>
        <dbReference type="ARBA" id="ARBA00022723"/>
    </source>
</evidence>
<evidence type="ECO:0000256" key="4">
    <source>
        <dbReference type="ARBA" id="ARBA00022833"/>
    </source>
</evidence>
<evidence type="ECO:0000256" key="1">
    <source>
        <dbReference type="ARBA" id="ARBA00001947"/>
    </source>
</evidence>
<evidence type="ECO:0000259" key="7">
    <source>
        <dbReference type="Pfam" id="PF02900"/>
    </source>
</evidence>
<evidence type="ECO:0000256" key="6">
    <source>
        <dbReference type="SAM" id="Phobius"/>
    </source>
</evidence>
<feature type="domain" description="Extradiol ring-cleavage dioxygenase class III enzyme subunit B" evidence="7">
    <location>
        <begin position="45"/>
        <end position="295"/>
    </location>
</feature>
<evidence type="ECO:0000313" key="8">
    <source>
        <dbReference type="EMBL" id="KAJ2670198.1"/>
    </source>
</evidence>
<reference evidence="8" key="1">
    <citation type="submission" date="2022-07" db="EMBL/GenBank/DDBJ databases">
        <title>Phylogenomic reconstructions and comparative analyses of Kickxellomycotina fungi.</title>
        <authorList>
            <person name="Reynolds N.K."/>
            <person name="Stajich J.E."/>
            <person name="Barry K."/>
            <person name="Grigoriev I.V."/>
            <person name="Crous P."/>
            <person name="Smith M.E."/>
        </authorList>
    </citation>
    <scope>NUCLEOTIDE SEQUENCE</scope>
    <source>
        <strain evidence="8">NRRL 3115</strain>
    </source>
</reference>
<dbReference type="AlphaFoldDB" id="A0A9W8G3S0"/>
<organism evidence="8 9">
    <name type="scientific">Coemansia spiralis</name>
    <dbReference type="NCBI Taxonomy" id="417178"/>
    <lineage>
        <taxon>Eukaryota</taxon>
        <taxon>Fungi</taxon>
        <taxon>Fungi incertae sedis</taxon>
        <taxon>Zoopagomycota</taxon>
        <taxon>Kickxellomycotina</taxon>
        <taxon>Kickxellomycetes</taxon>
        <taxon>Kickxellales</taxon>
        <taxon>Kickxellaceae</taxon>
        <taxon>Coemansia</taxon>
    </lineage>
</organism>
<dbReference type="PIRSF" id="PIRSF006157">
    <property type="entry name" value="Doxgns_DODA"/>
    <property type="match status" value="1"/>
</dbReference>
<dbReference type="GO" id="GO:0008270">
    <property type="term" value="F:zinc ion binding"/>
    <property type="evidence" value="ECO:0007669"/>
    <property type="project" value="InterPro"/>
</dbReference>
<dbReference type="InterPro" id="IPR004183">
    <property type="entry name" value="Xdiol_dOase_suB"/>
</dbReference>
<keyword evidence="5" id="KW-0560">Oxidoreductase</keyword>
<sequence length="314" mass="34806">MFFARQLFIYFIALPAAFLMLSRLYKHFSTLTPANTMTDATRMPVYFVSHGGPNLLDDTEYPPNGPIGKGLRQIGSEIISLKPRGMVVVSGHWEASPRALQVNGKAATPQPLIYDFGGFPQWLYKEQFEHEVDPKLTQQVVELFARENVEIDAVDRGFDHGVWVVLKKAGLAGASFPIVQLSLFQNESMEDHLRLGEILSPLRDQGIVVVGSGMAVHNLRDFFGSQGSSSNGVRPYVEPFDKEIEKAILDTAPESRRKAVADLAKSANLRKAHPTLEHLLPLHVAVGAAGTEARPKKMLEAYQLSVSWSCYKFA</sequence>
<evidence type="ECO:0000256" key="2">
    <source>
        <dbReference type="ARBA" id="ARBA00007581"/>
    </source>
</evidence>
<keyword evidence="3" id="KW-0479">Metal-binding</keyword>
<dbReference type="CDD" id="cd07363">
    <property type="entry name" value="45_DOPA_Dioxygenase"/>
    <property type="match status" value="1"/>
</dbReference>
<dbReference type="Gene3D" id="3.40.830.10">
    <property type="entry name" value="LigB-like"/>
    <property type="match status" value="1"/>
</dbReference>
<gene>
    <name evidence="8" type="ORF">GGI25_005918</name>
</gene>
<dbReference type="Proteomes" id="UP001151518">
    <property type="component" value="Unassembled WGS sequence"/>
</dbReference>
<evidence type="ECO:0000256" key="5">
    <source>
        <dbReference type="ARBA" id="ARBA00023002"/>
    </source>
</evidence>
<dbReference type="InterPro" id="IPR014436">
    <property type="entry name" value="Extradiol_dOase_DODA"/>
</dbReference>
<comment type="similarity">
    <text evidence="2">Belongs to the DODA-type extradiol aromatic ring-opening dioxygenase family.</text>
</comment>
<name>A0A9W8G3S0_9FUNG</name>
<protein>
    <recommendedName>
        <fullName evidence="7">Extradiol ring-cleavage dioxygenase class III enzyme subunit B domain-containing protein</fullName>
    </recommendedName>
</protein>
<proteinExistence type="inferred from homology"/>